<keyword evidence="6" id="KW-0807">Transducer</keyword>
<organism evidence="7 8">
    <name type="scientific">Pararge aegeria aegeria</name>
    <dbReference type="NCBI Taxonomy" id="348720"/>
    <lineage>
        <taxon>Eukaryota</taxon>
        <taxon>Metazoa</taxon>
        <taxon>Ecdysozoa</taxon>
        <taxon>Arthropoda</taxon>
        <taxon>Hexapoda</taxon>
        <taxon>Insecta</taxon>
        <taxon>Pterygota</taxon>
        <taxon>Neoptera</taxon>
        <taxon>Endopterygota</taxon>
        <taxon>Lepidoptera</taxon>
        <taxon>Glossata</taxon>
        <taxon>Ditrysia</taxon>
        <taxon>Papilionoidea</taxon>
        <taxon>Nymphalidae</taxon>
        <taxon>Satyrinae</taxon>
        <taxon>Satyrini</taxon>
        <taxon>Parargina</taxon>
        <taxon>Pararge</taxon>
    </lineage>
</organism>
<evidence type="ECO:0000313" key="8">
    <source>
        <dbReference type="Proteomes" id="UP000838756"/>
    </source>
</evidence>
<keyword evidence="5 6" id="KW-0472">Membrane</keyword>
<evidence type="ECO:0000256" key="2">
    <source>
        <dbReference type="ARBA" id="ARBA00022475"/>
    </source>
</evidence>
<keyword evidence="2 6" id="KW-1003">Cell membrane</keyword>
<accession>A0A8S4RCZ7</accession>
<comment type="subcellular location">
    <subcellularLocation>
        <location evidence="1 6">Cell membrane</location>
        <topology evidence="1 6">Multi-pass membrane protein</topology>
    </subcellularLocation>
</comment>
<evidence type="ECO:0000256" key="4">
    <source>
        <dbReference type="ARBA" id="ARBA00022989"/>
    </source>
</evidence>
<keyword evidence="6" id="KW-0675">Receptor</keyword>
<comment type="similarity">
    <text evidence="6">Belongs to the insect chemoreceptor superfamily. Gustatory receptor (GR) family.</text>
</comment>
<feature type="transmembrane region" description="Helical" evidence="6">
    <location>
        <begin position="433"/>
        <end position="453"/>
    </location>
</feature>
<dbReference type="InterPro" id="IPR013604">
    <property type="entry name" value="7TM_chemorcpt"/>
</dbReference>
<dbReference type="GO" id="GO:0005886">
    <property type="term" value="C:plasma membrane"/>
    <property type="evidence" value="ECO:0007669"/>
    <property type="project" value="UniProtKB-SubCell"/>
</dbReference>
<proteinExistence type="inferred from homology"/>
<keyword evidence="3 6" id="KW-0812">Transmembrane</keyword>
<dbReference type="OrthoDB" id="6366728at2759"/>
<feature type="transmembrane region" description="Helical" evidence="6">
    <location>
        <begin position="252"/>
        <end position="272"/>
    </location>
</feature>
<keyword evidence="4 6" id="KW-1133">Transmembrane helix</keyword>
<evidence type="ECO:0000313" key="7">
    <source>
        <dbReference type="EMBL" id="CAH2234506.1"/>
    </source>
</evidence>
<keyword evidence="8" id="KW-1185">Reference proteome</keyword>
<evidence type="ECO:0000256" key="5">
    <source>
        <dbReference type="ARBA" id="ARBA00023136"/>
    </source>
</evidence>
<dbReference type="GO" id="GO:0050909">
    <property type="term" value="P:sensory perception of taste"/>
    <property type="evidence" value="ECO:0007669"/>
    <property type="project" value="InterPro"/>
</dbReference>
<protein>
    <recommendedName>
        <fullName evidence="6">Gustatory receptor</fullName>
    </recommendedName>
</protein>
<evidence type="ECO:0000256" key="6">
    <source>
        <dbReference type="RuleBase" id="RU363108"/>
    </source>
</evidence>
<dbReference type="Pfam" id="PF08395">
    <property type="entry name" value="7tm_7"/>
    <property type="match status" value="2"/>
</dbReference>
<feature type="transmembrane region" description="Helical" evidence="6">
    <location>
        <begin position="111"/>
        <end position="133"/>
    </location>
</feature>
<comment type="caution">
    <text evidence="7">The sequence shown here is derived from an EMBL/GenBank/DDBJ whole genome shotgun (WGS) entry which is preliminary data.</text>
</comment>
<comment type="caution">
    <text evidence="6">Lacks conserved residue(s) required for the propagation of feature annotation.</text>
</comment>
<feature type="transmembrane region" description="Helical" evidence="6">
    <location>
        <begin position="530"/>
        <end position="550"/>
    </location>
</feature>
<feature type="transmembrane region" description="Helical" evidence="6">
    <location>
        <begin position="487"/>
        <end position="510"/>
    </location>
</feature>
<dbReference type="AlphaFoldDB" id="A0A8S4RCZ7"/>
<reference evidence="7" key="1">
    <citation type="submission" date="2022-03" db="EMBL/GenBank/DDBJ databases">
        <authorList>
            <person name="Lindestad O."/>
        </authorList>
    </citation>
    <scope>NUCLEOTIDE SEQUENCE</scope>
</reference>
<feature type="transmembrane region" description="Helical" evidence="6">
    <location>
        <begin position="209"/>
        <end position="232"/>
    </location>
</feature>
<feature type="transmembrane region" description="Helical" evidence="6">
    <location>
        <begin position="362"/>
        <end position="382"/>
    </location>
</feature>
<feature type="transmembrane region" description="Helical" evidence="6">
    <location>
        <begin position="153"/>
        <end position="175"/>
    </location>
</feature>
<dbReference type="Proteomes" id="UP000838756">
    <property type="component" value="Unassembled WGS sequence"/>
</dbReference>
<comment type="function">
    <text evidence="6">Gustatory receptor which mediates acceptance or avoidance behavior, depending on its substrates.</text>
</comment>
<dbReference type="EMBL" id="CAKXAJ010025064">
    <property type="protein sequence ID" value="CAH2234506.1"/>
    <property type="molecule type" value="Genomic_DNA"/>
</dbReference>
<dbReference type="GO" id="GO:0007165">
    <property type="term" value="P:signal transduction"/>
    <property type="evidence" value="ECO:0007669"/>
    <property type="project" value="UniProtKB-KW"/>
</dbReference>
<sequence>MYYCTEAVHADASLTQVGERQMSNAEADCADSLSLVPRSRLQVQEWNASEQGNAAYVMFLRACSRLHRIIRHCHVKTGINVDEKCAGCRYINFRMRFQKTSNYFIIIRKSIYVNSLCGITVVMVVFAFLALHIQDVFLSSENASMTEVLMTQMNYVLELVSLVMFCAVAYISAFLNRASYLKIINTVTTTWYDTPPNRRNQSILSRLQFQVNFIAMGSLFAVLTLQLVVNFTRDNSLWKMILVALTFDLTQIIQFVTLALYYVLVMLVVALLTNINEHCLELVRDKKSISNGVIKVKSKQFVTLRQMELAYVKAFEIKTYINEAFQGPILASAIQCFHSMVSEAHIIYHGVVVEKNLTTHDVINCSIWIIYQILKIYLLAYAGNLLKLEALKIGQTLHNIPTENQDLRCLLEDVFLSSENASMTEVLMTQMNYVLELVSLVMFCAVAYISAFLNRASYLKIINTVTTTWYDTPPNRRNQSILSRLQFQVNFIAMGSLFAVLTLQLVVNFTRDNSLWKMILVALTFDLTQIIQFVTLALYYVLVMLVVALLTNINEHCLELVRDKKSISNGVIKVKSKQFVTLRQMELAYVKAFEIKTYINEAFQGPILASAIQCFHSMVSEAHIIYHGVVVEKNLTTHDVINCSIWIIYQILKIYLLAYAGNLLKLEVPI</sequence>
<gene>
    <name evidence="7" type="primary">jg1648</name>
    <name evidence="7" type="ORF">PAEG_LOCUS12330</name>
</gene>
<evidence type="ECO:0000256" key="3">
    <source>
        <dbReference type="ARBA" id="ARBA00022692"/>
    </source>
</evidence>
<evidence type="ECO:0000256" key="1">
    <source>
        <dbReference type="ARBA" id="ARBA00004651"/>
    </source>
</evidence>
<name>A0A8S4RCZ7_9NEOP</name>